<dbReference type="PANTHER" id="PTHR12461">
    <property type="entry name" value="HYPOXIA-INDUCIBLE FACTOR 1 ALPHA INHIBITOR-RELATED"/>
    <property type="match status" value="1"/>
</dbReference>
<dbReference type="InterPro" id="IPR041667">
    <property type="entry name" value="Cupin_8"/>
</dbReference>
<dbReference type="Gene3D" id="2.60.120.650">
    <property type="entry name" value="Cupin"/>
    <property type="match status" value="1"/>
</dbReference>
<dbReference type="Proteomes" id="UP000832011">
    <property type="component" value="Chromosome"/>
</dbReference>
<sequence length="293" mass="34588">MSFLLSPIDTVDTITRADFCQHYLLPRKPLLIKNMTHSWPAYHKWNLDYMKHVVGDITVPLYDSAKADPAAPINAASREMRFGDYINLIQRQPTDLRIFLFDPIKHAPRLLDDYGFPTDLMGGFLDKHPNLFFGGQGSETFLHYDLDLAHIFHSHFGGRKRVLLFAPEWKQRLYHIPYATYALEDYDIANPDFERFPALKDIEGIECILEHGDTLFMPSAWWHWMQYVDCGFSLSLRAWDKSWRIKAQSLWNLTVQRQFDNFMKAKYQGRYMAWKEQQAWQRADKALRNHLPK</sequence>
<gene>
    <name evidence="2" type="ORF">LVJ82_00240</name>
</gene>
<dbReference type="Pfam" id="PF13621">
    <property type="entry name" value="Cupin_8"/>
    <property type="match status" value="1"/>
</dbReference>
<dbReference type="PROSITE" id="PS51184">
    <property type="entry name" value="JMJC"/>
    <property type="match status" value="1"/>
</dbReference>
<proteinExistence type="predicted"/>
<accession>A0ABY4E1S0</accession>
<dbReference type="EMBL" id="CP091511">
    <property type="protein sequence ID" value="UOO89444.1"/>
    <property type="molecule type" value="Genomic_DNA"/>
</dbReference>
<dbReference type="InterPro" id="IPR003347">
    <property type="entry name" value="JmjC_dom"/>
</dbReference>
<keyword evidence="3" id="KW-1185">Reference proteome</keyword>
<dbReference type="RefSeq" id="WP_058357135.1">
    <property type="nucleotide sequence ID" value="NZ_CABKVG010000010.1"/>
</dbReference>
<evidence type="ECO:0000259" key="1">
    <source>
        <dbReference type="PROSITE" id="PS51184"/>
    </source>
</evidence>
<evidence type="ECO:0000313" key="3">
    <source>
        <dbReference type="Proteomes" id="UP000832011"/>
    </source>
</evidence>
<feature type="domain" description="JmjC" evidence="1">
    <location>
        <begin position="91"/>
        <end position="257"/>
    </location>
</feature>
<organism evidence="2 3">
    <name type="scientific">Vitreoscilla massiliensis</name>
    <dbReference type="NCBI Taxonomy" id="1689272"/>
    <lineage>
        <taxon>Bacteria</taxon>
        <taxon>Pseudomonadati</taxon>
        <taxon>Pseudomonadota</taxon>
        <taxon>Betaproteobacteria</taxon>
        <taxon>Neisseriales</taxon>
        <taxon>Neisseriaceae</taxon>
        <taxon>Vitreoscilla</taxon>
    </lineage>
</organism>
<dbReference type="PANTHER" id="PTHR12461:SF83">
    <property type="entry name" value="JMJC DOMAIN-CONTAINING PROTEIN"/>
    <property type="match status" value="1"/>
</dbReference>
<protein>
    <submittedName>
        <fullName evidence="2">Cupin-like domain-containing protein</fullName>
    </submittedName>
</protein>
<evidence type="ECO:0000313" key="2">
    <source>
        <dbReference type="EMBL" id="UOO89444.1"/>
    </source>
</evidence>
<dbReference type="SUPFAM" id="SSF51197">
    <property type="entry name" value="Clavaminate synthase-like"/>
    <property type="match status" value="1"/>
</dbReference>
<reference evidence="2 3" key="1">
    <citation type="journal article" date="2022" name="Res Sq">
        <title>Evolution of multicellular longitudinally dividing oral cavity symbionts (Neisseriaceae).</title>
        <authorList>
            <person name="Nyongesa S."/>
            <person name="Weber P."/>
            <person name="Bernet E."/>
            <person name="Pullido F."/>
            <person name="Nieckarz M."/>
            <person name="Delaby M."/>
            <person name="Nieves C."/>
            <person name="Viehboeck T."/>
            <person name="Krause N."/>
            <person name="Rivera-Millot A."/>
            <person name="Nakamura A."/>
            <person name="Vischer N."/>
            <person name="VanNieuwenhze M."/>
            <person name="Brun Y."/>
            <person name="Cava F."/>
            <person name="Bulgheresi S."/>
            <person name="Veyrier F."/>
        </authorList>
    </citation>
    <scope>NUCLEOTIDE SEQUENCE [LARGE SCALE GENOMIC DNA]</scope>
    <source>
        <strain evidence="2 3">SN4</strain>
    </source>
</reference>
<name>A0ABY4E1S0_9NEIS</name>